<feature type="transmembrane region" description="Helical" evidence="1">
    <location>
        <begin position="727"/>
        <end position="747"/>
    </location>
</feature>
<evidence type="ECO:0000313" key="2">
    <source>
        <dbReference type="EMBL" id="CAL8113307.1"/>
    </source>
</evidence>
<dbReference type="Proteomes" id="UP001642540">
    <property type="component" value="Unassembled WGS sequence"/>
</dbReference>
<feature type="transmembrane region" description="Helical" evidence="1">
    <location>
        <begin position="592"/>
        <end position="614"/>
    </location>
</feature>
<keyword evidence="1" id="KW-1133">Transmembrane helix</keyword>
<reference evidence="2 3" key="1">
    <citation type="submission" date="2024-08" db="EMBL/GenBank/DDBJ databases">
        <authorList>
            <person name="Cucini C."/>
            <person name="Frati F."/>
        </authorList>
    </citation>
    <scope>NUCLEOTIDE SEQUENCE [LARGE SCALE GENOMIC DNA]</scope>
</reference>
<keyword evidence="1" id="KW-0472">Membrane</keyword>
<gene>
    <name evidence="2" type="ORF">ODALV1_LOCUS15976</name>
</gene>
<accession>A0ABP1QWT5</accession>
<dbReference type="EMBL" id="CAXLJM020000049">
    <property type="protein sequence ID" value="CAL8113307.1"/>
    <property type="molecule type" value="Genomic_DNA"/>
</dbReference>
<feature type="transmembrane region" description="Helical" evidence="1">
    <location>
        <begin position="668"/>
        <end position="692"/>
    </location>
</feature>
<evidence type="ECO:0000313" key="3">
    <source>
        <dbReference type="Proteomes" id="UP001642540"/>
    </source>
</evidence>
<feature type="transmembrane region" description="Helical" evidence="1">
    <location>
        <begin position="551"/>
        <end position="572"/>
    </location>
</feature>
<evidence type="ECO:0008006" key="4">
    <source>
        <dbReference type="Google" id="ProtNLM"/>
    </source>
</evidence>
<name>A0ABP1QWT5_9HEXA</name>
<sequence length="795" mass="91763">MSMSKALMLKMIIQLRVIVILLLWKFFVPVPSMLIVEGHPSVQCAQTGASYLTDTRQSRSWHLHQGSFTIGAKNFDTKFGGAMFSGFHFNSIRREDLFRPKRSDEYEEKQKYCPYSFNPKSGWEVQLCDEQDKLMKLRINAVQQTDPSTGKLITLQGWIHVEVELVDKEDSIRMMYLQMYDEYFNAVGEFVKDPTEQCPSSDPQNYVSPTVYQYLPCSAIPVREPKPAEALYMVHPDELIDKSLNVAKYFPKKEMKRNFHFTWRLNEYWCNHHYIVVPMIFVLTKKNQDSWITTTNNGAYADERFKTSRKLGKWKLYRKIPKYWLNPEWFGAADVKHPERGDLQCNNPILNVPWIREKEHTVEEEYLHYDNFLHVATGGSGSREYGTRSCQQNPFYIPNYSKFAGRCEDIYWKRTSNLYYQKCNTNPRSREWRGIHVHLTFEKYTTYINNVTTVRNAYCHQPCRAPQTVEDALNISKQNASFTKPAIDVGHGLIHNTRSKTSVISFRRGRKFHGIMCLIVTMFLMPVSNFLGRYYKETYMSVQFKGIHVWYWVHAGGSIGSMGVLFAGHFAMSHSIESWGHSKSGYAIFHHSLGWISIFTHILMVMYGGIRSAVVSRRKFLMKTHSIVGFVLYIFNILLIVSSTYIPFSPSLRQCNRDGLPTGVSVTLWLTLVWTGLDAIFHFFLTGLQVTADRTLEIKRPMSYRPILPILDPNAHEDMRRSGLRKLLLYGYLFLSVILTLGATLHLTAKSKPEGCIIGEMSCKAALGCTKGALAMCRKLKYKTCTGGSRFSFPI</sequence>
<keyword evidence="3" id="KW-1185">Reference proteome</keyword>
<protein>
    <recommendedName>
        <fullName evidence="4">Ferric-chelate reductase 1</fullName>
    </recommendedName>
</protein>
<evidence type="ECO:0000256" key="1">
    <source>
        <dbReference type="SAM" id="Phobius"/>
    </source>
</evidence>
<keyword evidence="1" id="KW-0812">Transmembrane</keyword>
<feature type="transmembrane region" description="Helical" evidence="1">
    <location>
        <begin position="512"/>
        <end position="531"/>
    </location>
</feature>
<proteinExistence type="predicted"/>
<organism evidence="2 3">
    <name type="scientific">Orchesella dallaii</name>
    <dbReference type="NCBI Taxonomy" id="48710"/>
    <lineage>
        <taxon>Eukaryota</taxon>
        <taxon>Metazoa</taxon>
        <taxon>Ecdysozoa</taxon>
        <taxon>Arthropoda</taxon>
        <taxon>Hexapoda</taxon>
        <taxon>Collembola</taxon>
        <taxon>Entomobryomorpha</taxon>
        <taxon>Entomobryoidea</taxon>
        <taxon>Orchesellidae</taxon>
        <taxon>Orchesellinae</taxon>
        <taxon>Orchesella</taxon>
    </lineage>
</organism>
<comment type="caution">
    <text evidence="2">The sequence shown here is derived from an EMBL/GenBank/DDBJ whole genome shotgun (WGS) entry which is preliminary data.</text>
</comment>
<feature type="transmembrane region" description="Helical" evidence="1">
    <location>
        <begin position="626"/>
        <end position="648"/>
    </location>
</feature>